<gene>
    <name evidence="2" type="ORF">SAMEA1710456_01586</name>
</gene>
<comment type="caution">
    <text evidence="2">The sequence shown here is derived from an EMBL/GenBank/DDBJ whole genome shotgun (WGS) entry which is preliminary data.</text>
</comment>
<protein>
    <submittedName>
        <fullName evidence="2">Uncharacterized protein</fullName>
    </submittedName>
</protein>
<dbReference type="RefSeq" id="WP_003417066.1">
    <property type="nucleotide sequence ID" value="NZ_BEHB01000008.1"/>
</dbReference>
<dbReference type="EMBL" id="CAADAT010000007">
    <property type="protein sequence ID" value="VFD54103.1"/>
    <property type="molecule type" value="Genomic_DNA"/>
</dbReference>
<sequence>MYIIYTVLAAIVGMALVVTVDMGITKIFDKKSIFQKNYIKMPLSYFIGIFVFLLIVRLIFS</sequence>
<reference evidence="2 3" key="1">
    <citation type="submission" date="2019-02" db="EMBL/GenBank/DDBJ databases">
        <authorList>
            <consortium name="Pathogen Informatics"/>
        </authorList>
    </citation>
    <scope>NUCLEOTIDE SEQUENCE [LARGE SCALE GENOMIC DNA]</scope>
    <source>
        <strain evidence="2 3">078GUE027</strain>
    </source>
</reference>
<evidence type="ECO:0000313" key="2">
    <source>
        <dbReference type="EMBL" id="VFD54103.1"/>
    </source>
</evidence>
<dbReference type="Proteomes" id="UP000346772">
    <property type="component" value="Unassembled WGS sequence"/>
</dbReference>
<dbReference type="AlphaFoldDB" id="A0AAX3GZN9"/>
<feature type="transmembrane region" description="Helical" evidence="1">
    <location>
        <begin position="43"/>
        <end position="60"/>
    </location>
</feature>
<organism evidence="2 3">
    <name type="scientific">Clostridioides difficile</name>
    <name type="common">Peptoclostridium difficile</name>
    <dbReference type="NCBI Taxonomy" id="1496"/>
    <lineage>
        <taxon>Bacteria</taxon>
        <taxon>Bacillati</taxon>
        <taxon>Bacillota</taxon>
        <taxon>Clostridia</taxon>
        <taxon>Peptostreptococcales</taxon>
        <taxon>Peptostreptococcaceae</taxon>
        <taxon>Clostridioides</taxon>
    </lineage>
</organism>
<evidence type="ECO:0000256" key="1">
    <source>
        <dbReference type="SAM" id="Phobius"/>
    </source>
</evidence>
<evidence type="ECO:0000313" key="3">
    <source>
        <dbReference type="Proteomes" id="UP000346772"/>
    </source>
</evidence>
<name>A0AAX3GZN9_CLODI</name>
<keyword evidence="1" id="KW-1133">Transmembrane helix</keyword>
<feature type="transmembrane region" description="Helical" evidence="1">
    <location>
        <begin position="6"/>
        <end position="23"/>
    </location>
</feature>
<accession>A0AAX3GZN9</accession>
<proteinExistence type="predicted"/>
<keyword evidence="1" id="KW-0472">Membrane</keyword>
<keyword evidence="1" id="KW-0812">Transmembrane</keyword>